<evidence type="ECO:0000256" key="3">
    <source>
        <dbReference type="ARBA" id="ARBA00022729"/>
    </source>
</evidence>
<dbReference type="GO" id="GO:0005576">
    <property type="term" value="C:extracellular region"/>
    <property type="evidence" value="ECO:0007669"/>
    <property type="project" value="UniProtKB-SubCell"/>
</dbReference>
<dbReference type="GO" id="GO:0006508">
    <property type="term" value="P:proteolysis"/>
    <property type="evidence" value="ECO:0007669"/>
    <property type="project" value="UniProtKB-KW"/>
</dbReference>
<gene>
    <name evidence="9" type="ORF">AAG570_001390</name>
</gene>
<comment type="caution">
    <text evidence="9">The sequence shown here is derived from an EMBL/GenBank/DDBJ whole genome shotgun (WGS) entry which is preliminary data.</text>
</comment>
<dbReference type="FunFam" id="2.40.10.10:FF:000054">
    <property type="entry name" value="Complement C1r subcomponent"/>
    <property type="match status" value="1"/>
</dbReference>
<keyword evidence="7" id="KW-0645">Protease</keyword>
<dbReference type="EMBL" id="JBFDAA010000010">
    <property type="protein sequence ID" value="KAL1124769.1"/>
    <property type="molecule type" value="Genomic_DNA"/>
</dbReference>
<dbReference type="PROSITE" id="PS00134">
    <property type="entry name" value="TRYPSIN_HIS"/>
    <property type="match status" value="1"/>
</dbReference>
<reference evidence="9 10" key="1">
    <citation type="submission" date="2024-07" db="EMBL/GenBank/DDBJ databases">
        <title>Chromosome-level genome assembly of the water stick insect Ranatra chinensis (Heteroptera: Nepidae).</title>
        <authorList>
            <person name="Liu X."/>
        </authorList>
    </citation>
    <scope>NUCLEOTIDE SEQUENCE [LARGE SCALE GENOMIC DNA]</scope>
    <source>
        <strain evidence="9">Cailab_2021Rc</strain>
        <tissue evidence="9">Muscle</tissue>
    </source>
</reference>
<feature type="domain" description="Peptidase S1" evidence="8">
    <location>
        <begin position="1"/>
        <end position="216"/>
    </location>
</feature>
<keyword evidence="10" id="KW-1185">Reference proteome</keyword>
<dbReference type="AlphaFoldDB" id="A0ABD0YZY9"/>
<accession>A0ABD0YZY9</accession>
<evidence type="ECO:0000256" key="6">
    <source>
        <dbReference type="ARBA" id="ARBA00024195"/>
    </source>
</evidence>
<sequence>MVALARVGIMNSVSVFCGASIITKHHLLTAAHCTHGNTAQLAVIVGRESAHTKRYLVNQVFNHEGFSMTTVKHDIAVLAVHVGIEFNEHVGPVCLPKKPVQLDNEWVKVTGWGRMHFEGKRSDVLNKVYLKVVPIKSCASMYTNIATTNPTQFCTFRQGKDSCMGDSGGPVVWLDPDTNMYTLVGLVSYGKGCADSVPGVNTMVHEYLDWVQDKIRSNYYV</sequence>
<organism evidence="9 10">
    <name type="scientific">Ranatra chinensis</name>
    <dbReference type="NCBI Taxonomy" id="642074"/>
    <lineage>
        <taxon>Eukaryota</taxon>
        <taxon>Metazoa</taxon>
        <taxon>Ecdysozoa</taxon>
        <taxon>Arthropoda</taxon>
        <taxon>Hexapoda</taxon>
        <taxon>Insecta</taxon>
        <taxon>Pterygota</taxon>
        <taxon>Neoptera</taxon>
        <taxon>Paraneoptera</taxon>
        <taxon>Hemiptera</taxon>
        <taxon>Heteroptera</taxon>
        <taxon>Panheteroptera</taxon>
        <taxon>Nepomorpha</taxon>
        <taxon>Nepidae</taxon>
        <taxon>Ranatrinae</taxon>
        <taxon>Ranatra</taxon>
    </lineage>
</organism>
<keyword evidence="4" id="KW-1015">Disulfide bond</keyword>
<keyword evidence="7" id="KW-0378">Hydrolase</keyword>
<dbReference type="SMART" id="SM00020">
    <property type="entry name" value="Tryp_SPc"/>
    <property type="match status" value="1"/>
</dbReference>
<keyword evidence="7" id="KW-0720">Serine protease</keyword>
<dbReference type="InterPro" id="IPR009003">
    <property type="entry name" value="Peptidase_S1_PA"/>
</dbReference>
<keyword evidence="2" id="KW-0964">Secreted</keyword>
<comment type="similarity">
    <text evidence="6">Belongs to the peptidase S1 family. CLIP subfamily.</text>
</comment>
<dbReference type="SUPFAM" id="SSF50494">
    <property type="entry name" value="Trypsin-like serine proteases"/>
    <property type="match status" value="1"/>
</dbReference>
<comment type="subcellular location">
    <subcellularLocation>
        <location evidence="1">Secreted</location>
    </subcellularLocation>
</comment>
<evidence type="ECO:0000256" key="1">
    <source>
        <dbReference type="ARBA" id="ARBA00004613"/>
    </source>
</evidence>
<dbReference type="InterPro" id="IPR018114">
    <property type="entry name" value="TRYPSIN_HIS"/>
</dbReference>
<proteinExistence type="inferred from homology"/>
<dbReference type="InterPro" id="IPR001314">
    <property type="entry name" value="Peptidase_S1A"/>
</dbReference>
<name>A0ABD0YZY9_9HEMI</name>
<dbReference type="PRINTS" id="PR00722">
    <property type="entry name" value="CHYMOTRYPSIN"/>
</dbReference>
<dbReference type="PROSITE" id="PS50240">
    <property type="entry name" value="TRYPSIN_DOM"/>
    <property type="match status" value="1"/>
</dbReference>
<dbReference type="GO" id="GO:0008236">
    <property type="term" value="F:serine-type peptidase activity"/>
    <property type="evidence" value="ECO:0007669"/>
    <property type="project" value="UniProtKB-KW"/>
</dbReference>
<evidence type="ECO:0000256" key="4">
    <source>
        <dbReference type="ARBA" id="ARBA00023157"/>
    </source>
</evidence>
<dbReference type="InterPro" id="IPR033116">
    <property type="entry name" value="TRYPSIN_SER"/>
</dbReference>
<dbReference type="Gene3D" id="2.40.10.10">
    <property type="entry name" value="Trypsin-like serine proteases"/>
    <property type="match status" value="1"/>
</dbReference>
<evidence type="ECO:0000259" key="8">
    <source>
        <dbReference type="PROSITE" id="PS50240"/>
    </source>
</evidence>
<dbReference type="InterPro" id="IPR043504">
    <property type="entry name" value="Peptidase_S1_PA_chymotrypsin"/>
</dbReference>
<evidence type="ECO:0000256" key="2">
    <source>
        <dbReference type="ARBA" id="ARBA00022525"/>
    </source>
</evidence>
<keyword evidence="3" id="KW-0732">Signal</keyword>
<dbReference type="PROSITE" id="PS00135">
    <property type="entry name" value="TRYPSIN_SER"/>
    <property type="match status" value="1"/>
</dbReference>
<evidence type="ECO:0000256" key="7">
    <source>
        <dbReference type="RuleBase" id="RU363034"/>
    </source>
</evidence>
<dbReference type="Pfam" id="PF00089">
    <property type="entry name" value="Trypsin"/>
    <property type="match status" value="1"/>
</dbReference>
<protein>
    <recommendedName>
        <fullName evidence="8">Peptidase S1 domain-containing protein</fullName>
    </recommendedName>
</protein>
<keyword evidence="5" id="KW-0325">Glycoprotein</keyword>
<evidence type="ECO:0000313" key="9">
    <source>
        <dbReference type="EMBL" id="KAL1124769.1"/>
    </source>
</evidence>
<dbReference type="Proteomes" id="UP001558652">
    <property type="component" value="Unassembled WGS sequence"/>
</dbReference>
<dbReference type="PANTHER" id="PTHR24256">
    <property type="entry name" value="TRYPTASE-RELATED"/>
    <property type="match status" value="1"/>
</dbReference>
<dbReference type="FunFam" id="2.40.10.10:FF:000068">
    <property type="entry name" value="transmembrane protease serine 2"/>
    <property type="match status" value="1"/>
</dbReference>
<dbReference type="InterPro" id="IPR051487">
    <property type="entry name" value="Ser/Thr_Proteases_Immune/Dev"/>
</dbReference>
<evidence type="ECO:0000313" key="10">
    <source>
        <dbReference type="Proteomes" id="UP001558652"/>
    </source>
</evidence>
<dbReference type="InterPro" id="IPR001254">
    <property type="entry name" value="Trypsin_dom"/>
</dbReference>
<dbReference type="CDD" id="cd00190">
    <property type="entry name" value="Tryp_SPc"/>
    <property type="match status" value="1"/>
</dbReference>
<evidence type="ECO:0000256" key="5">
    <source>
        <dbReference type="ARBA" id="ARBA00023180"/>
    </source>
</evidence>